<sequence>MPGEQTFTSLPVMPAPRDHAGVGFLLDPGVLYVLGGRAFGTDNVVDTTFVFEFRTGEWKEVASLPTARGGLASATINNSIFVIGGEGNPAPIATGCFSQNEAYDTATDTWKEYASMDVPRHGTSAVAIGNRIYIPGGGLAEGGAPTSHFSYFEV</sequence>
<evidence type="ECO:0008006" key="5">
    <source>
        <dbReference type="Google" id="ProtNLM"/>
    </source>
</evidence>
<accession>A0A395J8C7</accession>
<dbReference type="InterPro" id="IPR015915">
    <property type="entry name" value="Kelch-typ_b-propeller"/>
</dbReference>
<organism evidence="3 4">
    <name type="scientific">Monilinia fructigena</name>
    <dbReference type="NCBI Taxonomy" id="38457"/>
    <lineage>
        <taxon>Eukaryota</taxon>
        <taxon>Fungi</taxon>
        <taxon>Dikarya</taxon>
        <taxon>Ascomycota</taxon>
        <taxon>Pezizomycotina</taxon>
        <taxon>Leotiomycetes</taxon>
        <taxon>Helotiales</taxon>
        <taxon>Sclerotiniaceae</taxon>
        <taxon>Monilinia</taxon>
    </lineage>
</organism>
<evidence type="ECO:0000256" key="2">
    <source>
        <dbReference type="ARBA" id="ARBA00022737"/>
    </source>
</evidence>
<dbReference type="InterPro" id="IPR006652">
    <property type="entry name" value="Kelch_1"/>
</dbReference>
<keyword evidence="4" id="KW-1185">Reference proteome</keyword>
<protein>
    <recommendedName>
        <fullName evidence="5">Galactose oxidase</fullName>
    </recommendedName>
</protein>
<evidence type="ECO:0000256" key="1">
    <source>
        <dbReference type="ARBA" id="ARBA00022441"/>
    </source>
</evidence>
<gene>
    <name evidence="3" type="ORF">DID88_007105</name>
</gene>
<keyword evidence="1" id="KW-0880">Kelch repeat</keyword>
<evidence type="ECO:0000313" key="3">
    <source>
        <dbReference type="EMBL" id="RAL68374.1"/>
    </source>
</evidence>
<dbReference type="Gene3D" id="2.120.10.80">
    <property type="entry name" value="Kelch-type beta propeller"/>
    <property type="match status" value="1"/>
</dbReference>
<dbReference type="SUPFAM" id="SSF117281">
    <property type="entry name" value="Kelch motif"/>
    <property type="match status" value="1"/>
</dbReference>
<reference evidence="3 4" key="1">
    <citation type="submission" date="2018-06" db="EMBL/GenBank/DDBJ databases">
        <title>Genome Sequence of the Brown Rot Fungal Pathogen Monilinia fructigena.</title>
        <authorList>
            <person name="Landi L."/>
            <person name="De Miccolis Angelini R.M."/>
            <person name="Pollastro S."/>
            <person name="Abate D."/>
            <person name="Faretra F."/>
            <person name="Romanazzi G."/>
        </authorList>
    </citation>
    <scope>NUCLEOTIDE SEQUENCE [LARGE SCALE GENOMIC DNA]</scope>
    <source>
        <strain evidence="3 4">Mfrg269</strain>
    </source>
</reference>
<name>A0A395J8C7_9HELO</name>
<proteinExistence type="predicted"/>
<dbReference type="Pfam" id="PF24681">
    <property type="entry name" value="Kelch_KLHDC2_KLHL20_DRC7"/>
    <property type="match status" value="1"/>
</dbReference>
<dbReference type="EMBL" id="QKRW01000001">
    <property type="protein sequence ID" value="RAL68374.1"/>
    <property type="molecule type" value="Genomic_DNA"/>
</dbReference>
<evidence type="ECO:0000313" key="4">
    <source>
        <dbReference type="Proteomes" id="UP000249056"/>
    </source>
</evidence>
<dbReference type="AlphaFoldDB" id="A0A395J8C7"/>
<dbReference type="SMART" id="SM00612">
    <property type="entry name" value="Kelch"/>
    <property type="match status" value="2"/>
</dbReference>
<dbReference type="PANTHER" id="PTHR46344:SF27">
    <property type="entry name" value="KELCH REPEAT SUPERFAMILY PROTEIN"/>
    <property type="match status" value="1"/>
</dbReference>
<comment type="caution">
    <text evidence="3">The sequence shown here is derived from an EMBL/GenBank/DDBJ whole genome shotgun (WGS) entry which is preliminary data.</text>
</comment>
<dbReference type="OrthoDB" id="45365at2759"/>
<dbReference type="Proteomes" id="UP000249056">
    <property type="component" value="Unassembled WGS sequence"/>
</dbReference>
<dbReference type="PANTHER" id="PTHR46344">
    <property type="entry name" value="OS02G0202900 PROTEIN"/>
    <property type="match status" value="1"/>
</dbReference>
<keyword evidence="2" id="KW-0677">Repeat</keyword>